<reference evidence="3 4" key="1">
    <citation type="journal article" date="2014" name="Genome Announc.">
        <title>Complete Genome Sequence of Sterol-Transforming Mycobacterium neoaurum Strain VKM Ac-1815D.</title>
        <authorList>
            <person name="Shtratnikova V.Y."/>
            <person name="Bragin E.Y."/>
            <person name="Dovbnya D.V."/>
            <person name="Pekov Y.A."/>
            <person name="Schelkunov M.I."/>
            <person name="Strizhov N."/>
            <person name="Ivashina T.V."/>
            <person name="Ashapkin V.V."/>
            <person name="Donova M.V."/>
        </authorList>
    </citation>
    <scope>NUCLEOTIDE SEQUENCE [LARGE SCALE GENOMIC DNA]</scope>
    <source>
        <strain evidence="3 4">VKM Ac-1815D</strain>
    </source>
</reference>
<accession>V5XGI5</accession>
<dbReference type="KEGG" id="mne:D174_22310"/>
<dbReference type="PROSITE" id="PS50887">
    <property type="entry name" value="GGDEF"/>
    <property type="match status" value="1"/>
</dbReference>
<proteinExistence type="predicted"/>
<dbReference type="RefSeq" id="WP_019510437.1">
    <property type="nucleotide sequence ID" value="NC_023036.2"/>
</dbReference>
<dbReference type="SMART" id="SM00267">
    <property type="entry name" value="GGDEF"/>
    <property type="match status" value="1"/>
</dbReference>
<feature type="transmembrane region" description="Helical" evidence="1">
    <location>
        <begin position="147"/>
        <end position="166"/>
    </location>
</feature>
<dbReference type="SUPFAM" id="SSF55073">
    <property type="entry name" value="Nucleotide cyclase"/>
    <property type="match status" value="1"/>
</dbReference>
<dbReference type="InterPro" id="IPR029787">
    <property type="entry name" value="Nucleotide_cyclase"/>
</dbReference>
<dbReference type="Gene3D" id="3.30.70.270">
    <property type="match status" value="1"/>
</dbReference>
<dbReference type="EMBL" id="CP006936">
    <property type="protein sequence ID" value="AHC27112.1"/>
    <property type="molecule type" value="Genomic_DNA"/>
</dbReference>
<dbReference type="HOGENOM" id="CLU_882287_0_0_11"/>
<dbReference type="AlphaFoldDB" id="V5XGI5"/>
<gene>
    <name evidence="3" type="ORF">D174_22310</name>
</gene>
<organism evidence="3 4">
    <name type="scientific">Mycolicibacterium neoaurum VKM Ac-1815D</name>
    <dbReference type="NCBI Taxonomy" id="700508"/>
    <lineage>
        <taxon>Bacteria</taxon>
        <taxon>Bacillati</taxon>
        <taxon>Actinomycetota</taxon>
        <taxon>Actinomycetes</taxon>
        <taxon>Mycobacteriales</taxon>
        <taxon>Mycobacteriaceae</taxon>
        <taxon>Mycolicibacterium</taxon>
    </lineage>
</organism>
<dbReference type="GeneID" id="43452178"/>
<dbReference type="GO" id="GO:0052621">
    <property type="term" value="F:diguanylate cyclase activity"/>
    <property type="evidence" value="ECO:0007669"/>
    <property type="project" value="TreeGrafter"/>
</dbReference>
<evidence type="ECO:0000259" key="2">
    <source>
        <dbReference type="PROSITE" id="PS50887"/>
    </source>
</evidence>
<feature type="transmembrane region" description="Helical" evidence="1">
    <location>
        <begin position="46"/>
        <end position="68"/>
    </location>
</feature>
<dbReference type="NCBIfam" id="TIGR00254">
    <property type="entry name" value="GGDEF"/>
    <property type="match status" value="1"/>
</dbReference>
<evidence type="ECO:0000313" key="3">
    <source>
        <dbReference type="EMBL" id="AHC27112.1"/>
    </source>
</evidence>
<keyword evidence="4" id="KW-1185">Reference proteome</keyword>
<keyword evidence="1" id="KW-1133">Transmembrane helix</keyword>
<dbReference type="InterPro" id="IPR000160">
    <property type="entry name" value="GGDEF_dom"/>
</dbReference>
<dbReference type="eggNOG" id="COG3706">
    <property type="taxonomic scope" value="Bacteria"/>
</dbReference>
<name>V5XGI5_MYCNE</name>
<dbReference type="PANTHER" id="PTHR45138">
    <property type="entry name" value="REGULATORY COMPONENTS OF SENSORY TRANSDUCTION SYSTEM"/>
    <property type="match status" value="1"/>
</dbReference>
<keyword evidence="1" id="KW-0472">Membrane</keyword>
<feature type="domain" description="GGDEF" evidence="2">
    <location>
        <begin position="202"/>
        <end position="318"/>
    </location>
</feature>
<dbReference type="InterPro" id="IPR043128">
    <property type="entry name" value="Rev_trsase/Diguanyl_cyclase"/>
</dbReference>
<sequence>MPSRVDLLPTAGRWHQWGAAAYLAMLALYAGAATSQGTGSSGLHRLYVMLGAAAVIAVAALVIGHLLGCGRRRALLLGWPIAALVTTTVAGLLAPAATRDLPGTITITFAYAGLTNPPRRSLLLLPFGVLAFIVGGEHTLPAAIPRVAAAAVMWVLIAEVPAWLIARLDQQSRQLRVIAQTDALTGLLDRTTLAPRLDAHSADSAVLLIDLDGFKRYNDAHGHHAGDEVLVRFADTLRTSIRFGDIGFRIGGDEFLAILVGADEDEAQRVIDRIRSRWSVTGEPVSFSAGIATGTTDLLKLADERMYQQKRLRREQRD</sequence>
<keyword evidence="1" id="KW-0812">Transmembrane</keyword>
<feature type="transmembrane region" description="Helical" evidence="1">
    <location>
        <begin position="14"/>
        <end position="34"/>
    </location>
</feature>
<feature type="transmembrane region" description="Helical" evidence="1">
    <location>
        <begin position="74"/>
        <end position="94"/>
    </location>
</feature>
<dbReference type="PANTHER" id="PTHR45138:SF9">
    <property type="entry name" value="DIGUANYLATE CYCLASE DGCM-RELATED"/>
    <property type="match status" value="1"/>
</dbReference>
<dbReference type="Proteomes" id="UP000018763">
    <property type="component" value="Chromosome"/>
</dbReference>
<evidence type="ECO:0000256" key="1">
    <source>
        <dbReference type="SAM" id="Phobius"/>
    </source>
</evidence>
<evidence type="ECO:0000313" key="4">
    <source>
        <dbReference type="Proteomes" id="UP000018763"/>
    </source>
</evidence>
<dbReference type="InterPro" id="IPR050469">
    <property type="entry name" value="Diguanylate_Cyclase"/>
</dbReference>
<dbReference type="Pfam" id="PF00990">
    <property type="entry name" value="GGDEF"/>
    <property type="match status" value="1"/>
</dbReference>
<protein>
    <recommendedName>
        <fullName evidence="2">GGDEF domain-containing protein</fullName>
    </recommendedName>
</protein>
<dbReference type="CDD" id="cd01949">
    <property type="entry name" value="GGDEF"/>
    <property type="match status" value="1"/>
</dbReference>